<name>A0ABU4C4H4_RHOGO</name>
<protein>
    <submittedName>
        <fullName evidence="1">Uncharacterized protein</fullName>
    </submittedName>
</protein>
<evidence type="ECO:0000313" key="1">
    <source>
        <dbReference type="EMBL" id="MDV6271305.1"/>
    </source>
</evidence>
<evidence type="ECO:0000313" key="2">
    <source>
        <dbReference type="Proteomes" id="UP001185927"/>
    </source>
</evidence>
<keyword evidence="2" id="KW-1185">Reference proteome</keyword>
<accession>A0ABU4C4H4</accession>
<gene>
    <name evidence="1" type="ORF">R3Q16_32330</name>
</gene>
<comment type="caution">
    <text evidence="1">The sequence shown here is derived from an EMBL/GenBank/DDBJ whole genome shotgun (WGS) entry which is preliminary data.</text>
</comment>
<dbReference type="EMBL" id="JAWLKB010000038">
    <property type="protein sequence ID" value="MDV6271305.1"/>
    <property type="molecule type" value="Genomic_DNA"/>
</dbReference>
<sequence>MEGLGAWWFGSSLQGRFDLAGKYGTCYTAESELITLLECWVGIRYIPRTEIDGRALSAVAVGRDRQTPRIPGGAIYVSIPNAIGSAVGGAIRDKWNTVGAETQGSLLGYPVSDEIVLPDGHGRMNRFERGVIYWHPTFGAHPCDSA</sequence>
<dbReference type="Proteomes" id="UP001185927">
    <property type="component" value="Unassembled WGS sequence"/>
</dbReference>
<dbReference type="InterPro" id="IPR013207">
    <property type="entry name" value="LGFP"/>
</dbReference>
<proteinExistence type="predicted"/>
<dbReference type="RefSeq" id="WP_317545749.1">
    <property type="nucleotide sequence ID" value="NZ_JAWLKB010000038.1"/>
</dbReference>
<dbReference type="Pfam" id="PF08310">
    <property type="entry name" value="LGFP"/>
    <property type="match status" value="1"/>
</dbReference>
<organism evidence="1 2">
    <name type="scientific">Rhodococcus globerulus</name>
    <dbReference type="NCBI Taxonomy" id="33008"/>
    <lineage>
        <taxon>Bacteria</taxon>
        <taxon>Bacillati</taxon>
        <taxon>Actinomycetota</taxon>
        <taxon>Actinomycetes</taxon>
        <taxon>Mycobacteriales</taxon>
        <taxon>Nocardiaceae</taxon>
        <taxon>Rhodococcus</taxon>
    </lineage>
</organism>
<reference evidence="1 2" key="1">
    <citation type="submission" date="2023-10" db="EMBL/GenBank/DDBJ databases">
        <title>Development of a sustainable strategy for remediation of hydrocarbon-contaminated territories based on the waste exchange concept.</title>
        <authorList>
            <person name="Krivoruchko A."/>
        </authorList>
    </citation>
    <scope>NUCLEOTIDE SEQUENCE [LARGE SCALE GENOMIC DNA]</scope>
    <source>
        <strain evidence="1 2">IEGM 1203</strain>
    </source>
</reference>